<name>A0ABT8LH37_9BACT</name>
<gene>
    <name evidence="1" type="ORF">QQ020_33945</name>
</gene>
<dbReference type="GO" id="GO:0016874">
    <property type="term" value="F:ligase activity"/>
    <property type="evidence" value="ECO:0007669"/>
    <property type="project" value="UniProtKB-KW"/>
</dbReference>
<dbReference type="Proteomes" id="UP001172083">
    <property type="component" value="Unassembled WGS sequence"/>
</dbReference>
<organism evidence="1 2">
    <name type="scientific">Agaribacillus aureus</name>
    <dbReference type="NCBI Taxonomy" id="3051825"/>
    <lineage>
        <taxon>Bacteria</taxon>
        <taxon>Pseudomonadati</taxon>
        <taxon>Bacteroidota</taxon>
        <taxon>Cytophagia</taxon>
        <taxon>Cytophagales</taxon>
        <taxon>Splendidivirgaceae</taxon>
        <taxon>Agaribacillus</taxon>
    </lineage>
</organism>
<dbReference type="SUPFAM" id="SSF55144">
    <property type="entry name" value="LigT-like"/>
    <property type="match status" value="1"/>
</dbReference>
<keyword evidence="2" id="KW-1185">Reference proteome</keyword>
<keyword evidence="1" id="KW-0436">Ligase</keyword>
<protein>
    <submittedName>
        <fullName evidence="1">2'-5' RNA ligase family protein</fullName>
    </submittedName>
</protein>
<comment type="caution">
    <text evidence="1">The sequence shown here is derived from an EMBL/GenBank/DDBJ whole genome shotgun (WGS) entry which is preliminary data.</text>
</comment>
<dbReference type="Gene3D" id="3.90.1140.10">
    <property type="entry name" value="Cyclic phosphodiesterase"/>
    <property type="match status" value="1"/>
</dbReference>
<dbReference type="Pfam" id="PF13563">
    <property type="entry name" value="2_5_RNA_ligase2"/>
    <property type="match status" value="1"/>
</dbReference>
<evidence type="ECO:0000313" key="1">
    <source>
        <dbReference type="EMBL" id="MDN5217124.1"/>
    </source>
</evidence>
<dbReference type="InterPro" id="IPR009097">
    <property type="entry name" value="Cyclic_Pdiesterase"/>
</dbReference>
<dbReference type="EMBL" id="JAUJEB010000013">
    <property type="protein sequence ID" value="MDN5217124.1"/>
    <property type="molecule type" value="Genomic_DNA"/>
</dbReference>
<accession>A0ABT8LH37</accession>
<dbReference type="RefSeq" id="WP_346762461.1">
    <property type="nucleotide sequence ID" value="NZ_JAUJEB010000013.1"/>
</dbReference>
<proteinExistence type="predicted"/>
<reference evidence="1" key="1">
    <citation type="submission" date="2023-06" db="EMBL/GenBank/DDBJ databases">
        <title>Genomic of Agaribacillus aureum.</title>
        <authorList>
            <person name="Wang G."/>
        </authorList>
    </citation>
    <scope>NUCLEOTIDE SEQUENCE</scope>
    <source>
        <strain evidence="1">BMA12</strain>
    </source>
</reference>
<evidence type="ECO:0000313" key="2">
    <source>
        <dbReference type="Proteomes" id="UP001172083"/>
    </source>
</evidence>
<sequence length="189" mass="22346">MLQFSLDMEVDPPYAFLILISPPDHIKQAISTLKKNFQNKYNVRTPWSIPHITVAQVLRPKGSFRRFFMDMKNTIRQIRSFDLLLWDYDHFEGSNTLFIDVLNQQDFGKFRMAIEPIRKWHGIKSHYQAPAHGHLTIEKQLPPPVFKKAINEFKRYTYRKQFVVRELTVLCKGMADKKYSIYGKIPLAD</sequence>